<dbReference type="AlphaFoldDB" id="A0A7V5RMP5"/>
<name>A0A7V5RMP5_CALAY</name>
<gene>
    <name evidence="2" type="ORF">ENJ15_00115</name>
</gene>
<organism evidence="2">
    <name type="scientific">Caldithrix abyssi</name>
    <dbReference type="NCBI Taxonomy" id="187145"/>
    <lineage>
        <taxon>Bacteria</taxon>
        <taxon>Pseudomonadati</taxon>
        <taxon>Calditrichota</taxon>
        <taxon>Calditrichia</taxon>
        <taxon>Calditrichales</taxon>
        <taxon>Calditrichaceae</taxon>
        <taxon>Caldithrix</taxon>
    </lineage>
</organism>
<evidence type="ECO:0000259" key="1">
    <source>
        <dbReference type="Pfam" id="PF14238"/>
    </source>
</evidence>
<dbReference type="InterPro" id="IPR025641">
    <property type="entry name" value="DUF4340"/>
</dbReference>
<dbReference type="Pfam" id="PF14238">
    <property type="entry name" value="DUF4340"/>
    <property type="match status" value="2"/>
</dbReference>
<comment type="caution">
    <text evidence="2">The sequence shown here is derived from an EMBL/GenBank/DDBJ whole genome shotgun (WGS) entry which is preliminary data.</text>
</comment>
<protein>
    <submittedName>
        <fullName evidence="2">DUF4340 domain-containing protein</fullName>
    </submittedName>
</protein>
<dbReference type="EMBL" id="DRLI01000006">
    <property type="protein sequence ID" value="HHM01386.1"/>
    <property type="molecule type" value="Genomic_DNA"/>
</dbReference>
<evidence type="ECO:0000313" key="2">
    <source>
        <dbReference type="EMBL" id="HHM01386.1"/>
    </source>
</evidence>
<dbReference type="Proteomes" id="UP000885771">
    <property type="component" value="Unassembled WGS sequence"/>
</dbReference>
<feature type="domain" description="DUF4340" evidence="1">
    <location>
        <begin position="68"/>
        <end position="248"/>
    </location>
</feature>
<accession>A0A7V5RMP5</accession>
<proteinExistence type="predicted"/>
<sequence length="441" mass="49977">MRNTLILLLIALAVGAYVYVYEYKGEEQRQKIKEREEKLIAPEKEEISSWEIYRGGDHYKFVREDGHWRITEPVSTGAEDVTVDGFLRDLTSAKKIRTIHVTGKDKTPYGLKRPEVRIRVEAGAEHDSVFLGASSSFGDNIFAGKGDSVVFLTGAGLKRKAQKSLFDWRDKKALHFEKDAVRRIVLKSPRGAYEFKKAGVSWKLTRPVTDKADPGAVRAMLNKLDYANVLSIEAESAEDKKSYDLDKPAYVIELYQGENQSRSAVAFSAPRGKMAYGKDEARPQIFKVDTLFLEPFNKSLFAFREKKLTDFGTASIRRVTLLNDGVFMEFKKDTSSRWIGVNDTLEARDIKVTTLISAVSGLRAASFVAEKPKSLRRYGLEKPAAVVELFIDDKPEVRLEFGKVHGDRRYVRDALDGRVVTVKEKDLEDILLTHDQMYKTK</sequence>
<reference evidence="2" key="1">
    <citation type="journal article" date="2020" name="mSystems">
        <title>Genome- and Community-Level Interaction Insights into Carbon Utilization and Element Cycling Functions of Hydrothermarchaeota in Hydrothermal Sediment.</title>
        <authorList>
            <person name="Zhou Z."/>
            <person name="Liu Y."/>
            <person name="Xu W."/>
            <person name="Pan J."/>
            <person name="Luo Z.H."/>
            <person name="Li M."/>
        </authorList>
    </citation>
    <scope>NUCLEOTIDE SEQUENCE [LARGE SCALE GENOMIC DNA]</scope>
    <source>
        <strain evidence="2">HyVt-460</strain>
    </source>
</reference>
<feature type="domain" description="DUF4340" evidence="1">
    <location>
        <begin position="345"/>
        <end position="436"/>
    </location>
</feature>